<protein>
    <submittedName>
        <fullName evidence="2">Uncharacterized protein</fullName>
    </submittedName>
</protein>
<evidence type="ECO:0000313" key="2">
    <source>
        <dbReference type="EMBL" id="OTA04466.1"/>
    </source>
</evidence>
<name>A0A2H2ZQV4_TRIPA</name>
<dbReference type="Proteomes" id="UP000219286">
    <property type="component" value="Unassembled WGS sequence"/>
</dbReference>
<proteinExistence type="predicted"/>
<dbReference type="AlphaFoldDB" id="A0A2H2ZQV4"/>
<gene>
    <name evidence="2" type="ORF">A9Z42_0050500</name>
</gene>
<accession>A0A2H2ZQV4</accession>
<evidence type="ECO:0000313" key="3">
    <source>
        <dbReference type="Proteomes" id="UP000219286"/>
    </source>
</evidence>
<evidence type="ECO:0000256" key="1">
    <source>
        <dbReference type="SAM" id="MobiDB-lite"/>
    </source>
</evidence>
<sequence length="129" mass="14081">MTPPSPFDFPAFTPVISPQSADFSFQNAHFTASAAAAANTTGHNFTPSLMGRPEMQPHHHTHPPTPFEQQQSQQQQQPQQQQLYIDTQLHPEDLAGTIDPNILFGPHGEYSAAAVALQPSSAPEDIVRD</sequence>
<comment type="caution">
    <text evidence="2">The sequence shown here is derived from an EMBL/GenBank/DDBJ whole genome shotgun (WGS) entry which is preliminary data.</text>
</comment>
<feature type="region of interest" description="Disordered" evidence="1">
    <location>
        <begin position="41"/>
        <end position="105"/>
    </location>
</feature>
<dbReference type="EMBL" id="LFMI01000516">
    <property type="protein sequence ID" value="OTA04466.1"/>
    <property type="molecule type" value="Genomic_DNA"/>
</dbReference>
<reference evidence="2 3" key="1">
    <citation type="journal article" date="2015" name="Genome Announc.">
        <title>Genome sequence and annotation of Trichoderma parareesei, the ancestor of the cellulase producer Trichoderma reesei.</title>
        <authorList>
            <person name="Yang D."/>
            <person name="Pomraning K."/>
            <person name="Kopchinskiy A."/>
            <person name="Karimi Aghcheh R."/>
            <person name="Atanasova L."/>
            <person name="Chenthamara K."/>
            <person name="Baker S.E."/>
            <person name="Zhang R."/>
            <person name="Shen Q."/>
            <person name="Freitag M."/>
            <person name="Kubicek C.P."/>
            <person name="Druzhinina I.S."/>
        </authorList>
    </citation>
    <scope>NUCLEOTIDE SEQUENCE [LARGE SCALE GENOMIC DNA]</scope>
    <source>
        <strain evidence="2 3">CBS 125925</strain>
    </source>
</reference>
<feature type="compositionally biased region" description="Low complexity" evidence="1">
    <location>
        <begin position="69"/>
        <end position="82"/>
    </location>
</feature>
<keyword evidence="3" id="KW-1185">Reference proteome</keyword>
<organism evidence="2 3">
    <name type="scientific">Trichoderma parareesei</name>
    <name type="common">Filamentous fungus</name>
    <dbReference type="NCBI Taxonomy" id="858221"/>
    <lineage>
        <taxon>Eukaryota</taxon>
        <taxon>Fungi</taxon>
        <taxon>Dikarya</taxon>
        <taxon>Ascomycota</taxon>
        <taxon>Pezizomycotina</taxon>
        <taxon>Sordariomycetes</taxon>
        <taxon>Hypocreomycetidae</taxon>
        <taxon>Hypocreales</taxon>
        <taxon>Hypocreaceae</taxon>
        <taxon>Trichoderma</taxon>
    </lineage>
</organism>